<reference evidence="1" key="1">
    <citation type="thesis" date="2020" institute="ProQuest LLC" country="789 East Eisenhower Parkway, Ann Arbor, MI, USA">
        <title>Comparative Genomics and Chromosome Evolution.</title>
        <authorList>
            <person name="Mudd A.B."/>
        </authorList>
    </citation>
    <scope>NUCLEOTIDE SEQUENCE</scope>
    <source>
        <strain evidence="1">HN-11 Male</strain>
        <tissue evidence="1">Kidney and liver</tissue>
    </source>
</reference>
<evidence type="ECO:0000313" key="1">
    <source>
        <dbReference type="EMBL" id="KAG9492547.1"/>
    </source>
</evidence>
<dbReference type="Proteomes" id="UP000770717">
    <property type="component" value="Unassembled WGS sequence"/>
</dbReference>
<gene>
    <name evidence="1" type="ORF">GDO78_000833</name>
</gene>
<protein>
    <submittedName>
        <fullName evidence="1">Uncharacterized protein</fullName>
    </submittedName>
</protein>
<evidence type="ECO:0000313" key="2">
    <source>
        <dbReference type="Proteomes" id="UP000770717"/>
    </source>
</evidence>
<accession>A0A8J6KGW9</accession>
<keyword evidence="2" id="KW-1185">Reference proteome</keyword>
<sequence length="119" mass="13946">MINITIGNEIGVPEQQENSFPTTIRRTWRPDNIANDFKNWCADFAQPPLQIFFKDGHSIYLHVPFRLPILRYQYNGKLTLWVKNHYCNPQQRIGHDTWMIGPTDCSSLQQMCVLINVII</sequence>
<name>A0A8J6KGW9_ELECQ</name>
<comment type="caution">
    <text evidence="1">The sequence shown here is derived from an EMBL/GenBank/DDBJ whole genome shotgun (WGS) entry which is preliminary data.</text>
</comment>
<dbReference type="EMBL" id="WNTK01000001">
    <property type="protein sequence ID" value="KAG9492547.1"/>
    <property type="molecule type" value="Genomic_DNA"/>
</dbReference>
<dbReference type="AlphaFoldDB" id="A0A8J6KGW9"/>
<proteinExistence type="predicted"/>
<organism evidence="1 2">
    <name type="scientific">Eleutherodactylus coqui</name>
    <name type="common">Puerto Rican coqui</name>
    <dbReference type="NCBI Taxonomy" id="57060"/>
    <lineage>
        <taxon>Eukaryota</taxon>
        <taxon>Metazoa</taxon>
        <taxon>Chordata</taxon>
        <taxon>Craniata</taxon>
        <taxon>Vertebrata</taxon>
        <taxon>Euteleostomi</taxon>
        <taxon>Amphibia</taxon>
        <taxon>Batrachia</taxon>
        <taxon>Anura</taxon>
        <taxon>Neobatrachia</taxon>
        <taxon>Hyloidea</taxon>
        <taxon>Eleutherodactylidae</taxon>
        <taxon>Eleutherodactylinae</taxon>
        <taxon>Eleutherodactylus</taxon>
        <taxon>Eleutherodactylus</taxon>
    </lineage>
</organism>